<accession>A0A6A6BHK4</accession>
<keyword evidence="2" id="KW-0472">Membrane</keyword>
<dbReference type="EMBL" id="ML995484">
    <property type="protein sequence ID" value="KAF2142317.1"/>
    <property type="molecule type" value="Genomic_DNA"/>
</dbReference>
<protein>
    <submittedName>
        <fullName evidence="3">Uncharacterized protein</fullName>
    </submittedName>
</protein>
<feature type="region of interest" description="Disordered" evidence="1">
    <location>
        <begin position="68"/>
        <end position="87"/>
    </location>
</feature>
<proteinExistence type="predicted"/>
<evidence type="ECO:0000313" key="3">
    <source>
        <dbReference type="EMBL" id="KAF2142317.1"/>
    </source>
</evidence>
<organism evidence="3 4">
    <name type="scientific">Aplosporella prunicola CBS 121167</name>
    <dbReference type="NCBI Taxonomy" id="1176127"/>
    <lineage>
        <taxon>Eukaryota</taxon>
        <taxon>Fungi</taxon>
        <taxon>Dikarya</taxon>
        <taxon>Ascomycota</taxon>
        <taxon>Pezizomycotina</taxon>
        <taxon>Dothideomycetes</taxon>
        <taxon>Dothideomycetes incertae sedis</taxon>
        <taxon>Botryosphaeriales</taxon>
        <taxon>Aplosporellaceae</taxon>
        <taxon>Aplosporella</taxon>
    </lineage>
</organism>
<dbReference type="GeneID" id="54293282"/>
<reference evidence="3" key="1">
    <citation type="journal article" date="2020" name="Stud. Mycol.">
        <title>101 Dothideomycetes genomes: a test case for predicting lifestyles and emergence of pathogens.</title>
        <authorList>
            <person name="Haridas S."/>
            <person name="Albert R."/>
            <person name="Binder M."/>
            <person name="Bloem J."/>
            <person name="Labutti K."/>
            <person name="Salamov A."/>
            <person name="Andreopoulos B."/>
            <person name="Baker S."/>
            <person name="Barry K."/>
            <person name="Bills G."/>
            <person name="Bluhm B."/>
            <person name="Cannon C."/>
            <person name="Castanera R."/>
            <person name="Culley D."/>
            <person name="Daum C."/>
            <person name="Ezra D."/>
            <person name="Gonzalez J."/>
            <person name="Henrissat B."/>
            <person name="Kuo A."/>
            <person name="Liang C."/>
            <person name="Lipzen A."/>
            <person name="Lutzoni F."/>
            <person name="Magnuson J."/>
            <person name="Mondo S."/>
            <person name="Nolan M."/>
            <person name="Ohm R."/>
            <person name="Pangilinan J."/>
            <person name="Park H.-J."/>
            <person name="Ramirez L."/>
            <person name="Alfaro M."/>
            <person name="Sun H."/>
            <person name="Tritt A."/>
            <person name="Yoshinaga Y."/>
            <person name="Zwiers L.-H."/>
            <person name="Turgeon B."/>
            <person name="Goodwin S."/>
            <person name="Spatafora J."/>
            <person name="Crous P."/>
            <person name="Grigoriev I."/>
        </authorList>
    </citation>
    <scope>NUCLEOTIDE SEQUENCE</scope>
    <source>
        <strain evidence="3">CBS 121167</strain>
    </source>
</reference>
<sequence length="114" mass="12367">MVCRGALGAAMFLTSVTVCTGYIYMFVCQGHARGRELHTRVQLGNPCRGYVHPPHPFCYEGRFVHAGQGGTPPNGQAGERSEERPNGRSQCPLILYCHKLGLIQQIAGALPGRS</sequence>
<feature type="transmembrane region" description="Helical" evidence="2">
    <location>
        <begin position="6"/>
        <end position="27"/>
    </location>
</feature>
<dbReference type="Proteomes" id="UP000799438">
    <property type="component" value="Unassembled WGS sequence"/>
</dbReference>
<keyword evidence="2" id="KW-1133">Transmembrane helix</keyword>
<evidence type="ECO:0000256" key="1">
    <source>
        <dbReference type="SAM" id="MobiDB-lite"/>
    </source>
</evidence>
<gene>
    <name evidence="3" type="ORF">K452DRAFT_17056</name>
</gene>
<evidence type="ECO:0000313" key="4">
    <source>
        <dbReference type="Proteomes" id="UP000799438"/>
    </source>
</evidence>
<dbReference type="RefSeq" id="XP_033398029.1">
    <property type="nucleotide sequence ID" value="XM_033535786.1"/>
</dbReference>
<name>A0A6A6BHK4_9PEZI</name>
<keyword evidence="2" id="KW-0812">Transmembrane</keyword>
<keyword evidence="4" id="KW-1185">Reference proteome</keyword>
<dbReference type="AlphaFoldDB" id="A0A6A6BHK4"/>
<evidence type="ECO:0000256" key="2">
    <source>
        <dbReference type="SAM" id="Phobius"/>
    </source>
</evidence>